<dbReference type="GO" id="GO:0005576">
    <property type="term" value="C:extracellular region"/>
    <property type="evidence" value="ECO:0007669"/>
    <property type="project" value="UniProtKB-SubCell"/>
</dbReference>
<feature type="region of interest" description="Disordered" evidence="4">
    <location>
        <begin position="1"/>
        <end position="211"/>
    </location>
</feature>
<dbReference type="SMART" id="SM00280">
    <property type="entry name" value="KAZAL"/>
    <property type="match status" value="3"/>
</dbReference>
<dbReference type="PANTHER" id="PTHR21179">
    <property type="entry name" value="SERINE-TYPE ENDOPEPTIDASE INHIBITOR"/>
    <property type="match status" value="1"/>
</dbReference>
<keyword evidence="2" id="KW-0964">Secreted</keyword>
<dbReference type="InterPro" id="IPR039932">
    <property type="entry name" value="Spink4-like"/>
</dbReference>
<feature type="non-terminal residue" evidence="6">
    <location>
        <position position="1"/>
    </location>
</feature>
<evidence type="ECO:0000256" key="3">
    <source>
        <dbReference type="ARBA" id="ARBA00023157"/>
    </source>
</evidence>
<reference evidence="6 7" key="1">
    <citation type="submission" date="2024-03" db="EMBL/GenBank/DDBJ databases">
        <title>Adaptation during the transition from Ophiocordyceps entomopathogen to insect associate is accompanied by gene loss and intensified selection.</title>
        <authorList>
            <person name="Ward C.M."/>
            <person name="Onetto C.A."/>
            <person name="Borneman A.R."/>
        </authorList>
    </citation>
    <scope>NUCLEOTIDE SEQUENCE [LARGE SCALE GENOMIC DNA]</scope>
    <source>
        <strain evidence="6">AWRI1</strain>
        <tissue evidence="6">Single Adult Female</tissue>
    </source>
</reference>
<protein>
    <recommendedName>
        <fullName evidence="5">Kazal-like domain-containing protein</fullName>
    </recommendedName>
</protein>
<evidence type="ECO:0000256" key="1">
    <source>
        <dbReference type="ARBA" id="ARBA00004613"/>
    </source>
</evidence>
<dbReference type="Gene3D" id="3.30.60.30">
    <property type="match status" value="3"/>
</dbReference>
<evidence type="ECO:0000313" key="7">
    <source>
        <dbReference type="Proteomes" id="UP001367676"/>
    </source>
</evidence>
<keyword evidence="7" id="KW-1185">Reference proteome</keyword>
<evidence type="ECO:0000256" key="2">
    <source>
        <dbReference type="ARBA" id="ARBA00022525"/>
    </source>
</evidence>
<dbReference type="AlphaFoldDB" id="A0AAN9T7W0"/>
<feature type="compositionally biased region" description="Polar residues" evidence="4">
    <location>
        <begin position="1"/>
        <end position="19"/>
    </location>
</feature>
<accession>A0AAN9T7W0</accession>
<organism evidence="6 7">
    <name type="scientific">Parthenolecanium corni</name>
    <dbReference type="NCBI Taxonomy" id="536013"/>
    <lineage>
        <taxon>Eukaryota</taxon>
        <taxon>Metazoa</taxon>
        <taxon>Ecdysozoa</taxon>
        <taxon>Arthropoda</taxon>
        <taxon>Hexapoda</taxon>
        <taxon>Insecta</taxon>
        <taxon>Pterygota</taxon>
        <taxon>Neoptera</taxon>
        <taxon>Paraneoptera</taxon>
        <taxon>Hemiptera</taxon>
        <taxon>Sternorrhyncha</taxon>
        <taxon>Coccoidea</taxon>
        <taxon>Coccidae</taxon>
        <taxon>Parthenolecanium</taxon>
    </lineage>
</organism>
<dbReference type="SUPFAM" id="SSF100895">
    <property type="entry name" value="Kazal-type serine protease inhibitors"/>
    <property type="match status" value="2"/>
</dbReference>
<feature type="compositionally biased region" description="Polar residues" evidence="4">
    <location>
        <begin position="165"/>
        <end position="174"/>
    </location>
</feature>
<name>A0AAN9T7W0_9HEMI</name>
<dbReference type="InterPro" id="IPR002350">
    <property type="entry name" value="Kazal_dom"/>
</dbReference>
<feature type="domain" description="Kazal-like" evidence="5">
    <location>
        <begin position="625"/>
        <end position="682"/>
    </location>
</feature>
<feature type="compositionally biased region" description="Basic and acidic residues" evidence="4">
    <location>
        <begin position="100"/>
        <end position="114"/>
    </location>
</feature>
<dbReference type="Pfam" id="PF07648">
    <property type="entry name" value="Kazal_2"/>
    <property type="match status" value="3"/>
</dbReference>
<dbReference type="PANTHER" id="PTHR21179:SF0">
    <property type="entry name" value="SERINE PROTEASE INHIBITOR KAZAL-TYPE 4"/>
    <property type="match status" value="1"/>
</dbReference>
<feature type="compositionally biased region" description="Low complexity" evidence="4">
    <location>
        <begin position="42"/>
        <end position="60"/>
    </location>
</feature>
<evidence type="ECO:0000256" key="4">
    <source>
        <dbReference type="SAM" id="MobiDB-lite"/>
    </source>
</evidence>
<dbReference type="PROSITE" id="PS51465">
    <property type="entry name" value="KAZAL_2"/>
    <property type="match status" value="3"/>
</dbReference>
<sequence length="689" mass="76164">LVLTSGIVSASPFPQQPENQAKGEEIIFKRAPQNKQNEHQKQSQAQRSFQQAQLRSSLSSEGYDRPPADDEFEYSSDEYANPGFQSASSGFNRRLFRPSGNREFDSFDRREFDYGNRPAFGGWKKPTRPKPVWSTSDREFGISNGVGVPGANSLDEPTSNDRRQSGSNAVDDQQGSSIGGSGNDNRGSGTLGGSTSVNENRPQSVGGLPWTTVRSPVNRIFVDYTVPEAECIRKCPSLSQYDPICGTDNITYTNRAKFQCAQECGRALECAEHQEAVGVNDTKLERSEANATSSPDAGFKSDQPDFVKLLKKPCSCPCNSVPKIPVCGRTTNGLSRTFDSQCHLICYNQCDGSLERYAITFVGQCPAVPSLNRKNVFSNAYENRRIEYASPYHGVINPIHLYEDAPGFVSQAYAPSEIYEVHRPGYTGNSLHQGHDFVVSSSSESSDAAKPSTGLAFVTLLETSTKNASPDAAQSSQSTVDASCNCNYCQETRWIRLDYYPICAERNGQRRTFESWCHFDCENKCVKRTGDSFLYMHKGACVSEPEEEIVVPRTVNVASVEVCAACSSLCRTFFEPVCAKNGKNEYLSFKSRCHMRCHNRCHYQRANETIIAIVASSPLDKKDKNPAFGKCNNICDSVSNEPLCATDGNKLTLSFANECALKKYNCEHNKILTKKADKECPNSQGIRLR</sequence>
<gene>
    <name evidence="6" type="ORF">V9T40_010689</name>
</gene>
<evidence type="ECO:0000313" key="6">
    <source>
        <dbReference type="EMBL" id="KAK7573498.1"/>
    </source>
</evidence>
<comment type="caution">
    <text evidence="6">The sequence shown here is derived from an EMBL/GenBank/DDBJ whole genome shotgun (WGS) entry which is preliminary data.</text>
</comment>
<dbReference type="GO" id="GO:0004867">
    <property type="term" value="F:serine-type endopeptidase inhibitor activity"/>
    <property type="evidence" value="ECO:0007669"/>
    <property type="project" value="InterPro"/>
</dbReference>
<dbReference type="Pfam" id="PF00050">
    <property type="entry name" value="Kazal_1"/>
    <property type="match status" value="1"/>
</dbReference>
<dbReference type="EMBL" id="JBBCAQ010000037">
    <property type="protein sequence ID" value="KAK7573498.1"/>
    <property type="molecule type" value="Genomic_DNA"/>
</dbReference>
<feature type="compositionally biased region" description="Polar residues" evidence="4">
    <location>
        <begin position="193"/>
        <end position="203"/>
    </location>
</feature>
<dbReference type="Proteomes" id="UP001367676">
    <property type="component" value="Unassembled WGS sequence"/>
</dbReference>
<feature type="domain" description="Kazal-like" evidence="5">
    <location>
        <begin position="308"/>
        <end position="367"/>
    </location>
</feature>
<feature type="domain" description="Kazal-like" evidence="5">
    <location>
        <begin position="225"/>
        <end position="272"/>
    </location>
</feature>
<comment type="subcellular location">
    <subcellularLocation>
        <location evidence="1">Secreted</location>
    </subcellularLocation>
</comment>
<proteinExistence type="predicted"/>
<dbReference type="InterPro" id="IPR036058">
    <property type="entry name" value="Kazal_dom_sf"/>
</dbReference>
<evidence type="ECO:0000259" key="5">
    <source>
        <dbReference type="PROSITE" id="PS51465"/>
    </source>
</evidence>
<keyword evidence="3" id="KW-1015">Disulfide bond</keyword>